<dbReference type="SUPFAM" id="SSF51419">
    <property type="entry name" value="PLP-binding barrel"/>
    <property type="match status" value="1"/>
</dbReference>
<dbReference type="AlphaFoldDB" id="A0A0B2AHT0"/>
<reference evidence="6 7" key="1">
    <citation type="submission" date="2014-09" db="EMBL/GenBank/DDBJ databases">
        <title>Genome sequence of Sinomonas sp. MUSC 117.</title>
        <authorList>
            <person name="Lee L.-H."/>
        </authorList>
    </citation>
    <scope>NUCLEOTIDE SEQUENCE [LARGE SCALE GENOMIC DNA]</scope>
    <source>
        <strain evidence="6 7">MUSC 117</strain>
    </source>
</reference>
<dbReference type="RefSeq" id="WP_043123074.1">
    <property type="nucleotide sequence ID" value="NZ_JTDL01000104.1"/>
</dbReference>
<dbReference type="Gene3D" id="3.20.20.10">
    <property type="entry name" value="Alanine racemase"/>
    <property type="match status" value="1"/>
</dbReference>
<dbReference type="GO" id="GO:0030170">
    <property type="term" value="F:pyridoxal phosphate binding"/>
    <property type="evidence" value="ECO:0007669"/>
    <property type="project" value="UniProtKB-UniRule"/>
</dbReference>
<sequence>MAETGSLPTAERRAELASNLARVQERIESASRAAGRIEVPKLIVVTKFHPASDVRALAELGVADVGENRDQEASAKARELAGLGLSWHFIGQLQTNKAKSVVRYADVVHSVDRPALATALAKAAASDPAREGRPPLACLIQVNLDEDAAPGRGGALPAEVAALAEAIESSPALRLAGIMAVAPLGEDPARAFARLADCAAELRKNHPHATMVSAGMSQDLEQAIAAGATHVRIGTDVLGPRPRVL</sequence>
<dbReference type="EMBL" id="JTDL01000104">
    <property type="protein sequence ID" value="KHL03122.1"/>
    <property type="molecule type" value="Genomic_DNA"/>
</dbReference>
<evidence type="ECO:0000256" key="2">
    <source>
        <dbReference type="HAMAP-Rule" id="MF_02087"/>
    </source>
</evidence>
<dbReference type="InterPro" id="IPR001608">
    <property type="entry name" value="Ala_racemase_N"/>
</dbReference>
<comment type="function">
    <text evidence="2">Pyridoxal 5'-phosphate (PLP)-binding protein, which is involved in PLP homeostasis.</text>
</comment>
<dbReference type="Pfam" id="PF01168">
    <property type="entry name" value="Ala_racemase_N"/>
    <property type="match status" value="1"/>
</dbReference>
<dbReference type="Proteomes" id="UP000030982">
    <property type="component" value="Unassembled WGS sequence"/>
</dbReference>
<dbReference type="PROSITE" id="PS01211">
    <property type="entry name" value="UPF0001"/>
    <property type="match status" value="1"/>
</dbReference>
<organism evidence="6 7">
    <name type="scientific">Sinomonas humi</name>
    <dbReference type="NCBI Taxonomy" id="1338436"/>
    <lineage>
        <taxon>Bacteria</taxon>
        <taxon>Bacillati</taxon>
        <taxon>Actinomycetota</taxon>
        <taxon>Actinomycetes</taxon>
        <taxon>Micrococcales</taxon>
        <taxon>Micrococcaceae</taxon>
        <taxon>Sinomonas</taxon>
    </lineage>
</organism>
<accession>A0A0B2AHT0</accession>
<dbReference type="PIRSF" id="PIRSF004848">
    <property type="entry name" value="YBL036c_PLPDEIII"/>
    <property type="match status" value="1"/>
</dbReference>
<dbReference type="PANTHER" id="PTHR10146">
    <property type="entry name" value="PROLINE SYNTHETASE CO-TRANSCRIBED BACTERIAL HOMOLOG PROTEIN"/>
    <property type="match status" value="1"/>
</dbReference>
<dbReference type="NCBIfam" id="TIGR00044">
    <property type="entry name" value="YggS family pyridoxal phosphate-dependent enzyme"/>
    <property type="match status" value="1"/>
</dbReference>
<dbReference type="STRING" id="1338436.LK10_10080"/>
<dbReference type="PANTHER" id="PTHR10146:SF14">
    <property type="entry name" value="PYRIDOXAL PHOSPHATE HOMEOSTASIS PROTEIN"/>
    <property type="match status" value="1"/>
</dbReference>
<name>A0A0B2AHT0_9MICC</name>
<evidence type="ECO:0000256" key="3">
    <source>
        <dbReference type="PIRSR" id="PIRSR004848-1"/>
    </source>
</evidence>
<dbReference type="InterPro" id="IPR011078">
    <property type="entry name" value="PyrdxlP_homeostasis"/>
</dbReference>
<proteinExistence type="inferred from homology"/>
<protein>
    <recommendedName>
        <fullName evidence="2">Pyridoxal phosphate homeostasis protein</fullName>
        <shortName evidence="2">PLP homeostasis protein</shortName>
    </recommendedName>
</protein>
<keyword evidence="7" id="KW-1185">Reference proteome</keyword>
<dbReference type="HAMAP" id="MF_02087">
    <property type="entry name" value="PLP_homeostasis"/>
    <property type="match status" value="1"/>
</dbReference>
<keyword evidence="1 2" id="KW-0663">Pyridoxal phosphate</keyword>
<evidence type="ECO:0000256" key="1">
    <source>
        <dbReference type="ARBA" id="ARBA00022898"/>
    </source>
</evidence>
<feature type="modified residue" description="N6-(pyridoxal phosphate)lysine" evidence="2 3">
    <location>
        <position position="47"/>
    </location>
</feature>
<comment type="similarity">
    <text evidence="2 4">Belongs to the pyridoxal phosphate-binding protein YggS/PROSC family.</text>
</comment>
<evidence type="ECO:0000259" key="5">
    <source>
        <dbReference type="Pfam" id="PF01168"/>
    </source>
</evidence>
<dbReference type="OrthoDB" id="9804072at2"/>
<feature type="domain" description="Alanine racemase N-terminal" evidence="5">
    <location>
        <begin position="19"/>
        <end position="242"/>
    </location>
</feature>
<evidence type="ECO:0000313" key="7">
    <source>
        <dbReference type="Proteomes" id="UP000030982"/>
    </source>
</evidence>
<comment type="caution">
    <text evidence="6">The sequence shown here is derived from an EMBL/GenBank/DDBJ whole genome shotgun (WGS) entry which is preliminary data.</text>
</comment>
<gene>
    <name evidence="6" type="ORF">LK10_10080</name>
</gene>
<comment type="cofactor">
    <cofactor evidence="3">
        <name>pyridoxal 5'-phosphate</name>
        <dbReference type="ChEBI" id="CHEBI:597326"/>
    </cofactor>
</comment>
<evidence type="ECO:0000313" key="6">
    <source>
        <dbReference type="EMBL" id="KHL03122.1"/>
    </source>
</evidence>
<dbReference type="InterPro" id="IPR029066">
    <property type="entry name" value="PLP-binding_barrel"/>
</dbReference>
<evidence type="ECO:0000256" key="4">
    <source>
        <dbReference type="RuleBase" id="RU004514"/>
    </source>
</evidence>
<dbReference type="CDD" id="cd00635">
    <property type="entry name" value="PLPDE_III_YBL036c_like"/>
    <property type="match status" value="1"/>
</dbReference>